<evidence type="ECO:0000313" key="2">
    <source>
        <dbReference type="EMBL" id="SEL54466.1"/>
    </source>
</evidence>
<feature type="signal peptide" evidence="1">
    <location>
        <begin position="1"/>
        <end position="22"/>
    </location>
</feature>
<protein>
    <submittedName>
        <fullName evidence="2">Uncharacterized protein</fullName>
    </submittedName>
</protein>
<dbReference type="AlphaFoldDB" id="A0A1H7R2J9"/>
<proteinExistence type="predicted"/>
<evidence type="ECO:0000256" key="1">
    <source>
        <dbReference type="SAM" id="SignalP"/>
    </source>
</evidence>
<feature type="chain" id="PRO_5011513983" evidence="1">
    <location>
        <begin position="23"/>
        <end position="151"/>
    </location>
</feature>
<keyword evidence="3" id="KW-1185">Reference proteome</keyword>
<dbReference type="Proteomes" id="UP000199214">
    <property type="component" value="Unassembled WGS sequence"/>
</dbReference>
<gene>
    <name evidence="2" type="ORF">SAMN05216382_2114</name>
</gene>
<reference evidence="3" key="1">
    <citation type="submission" date="2016-10" db="EMBL/GenBank/DDBJ databases">
        <authorList>
            <person name="Varghese N."/>
            <person name="Submissions S."/>
        </authorList>
    </citation>
    <scope>NUCLEOTIDE SEQUENCE [LARGE SCALE GENOMIC DNA]</scope>
    <source>
        <strain evidence="3">JS21-1</strain>
    </source>
</reference>
<organism evidence="2 3">
    <name type="scientific">Sphingomonas palmae</name>
    <dbReference type="NCBI Taxonomy" id="1855283"/>
    <lineage>
        <taxon>Bacteria</taxon>
        <taxon>Pseudomonadati</taxon>
        <taxon>Pseudomonadota</taxon>
        <taxon>Alphaproteobacteria</taxon>
        <taxon>Sphingomonadales</taxon>
        <taxon>Sphingomonadaceae</taxon>
        <taxon>Sphingomonas</taxon>
    </lineage>
</organism>
<dbReference type="RefSeq" id="WP_093006103.1">
    <property type="nucleotide sequence ID" value="NZ_FNZZ01000004.1"/>
</dbReference>
<accession>A0A1H7R2J9</accession>
<name>A0A1H7R2J9_9SPHN</name>
<dbReference type="STRING" id="1855283.SAMN05216382_2114"/>
<dbReference type="OrthoDB" id="7569752at2"/>
<keyword evidence="1" id="KW-0732">Signal</keyword>
<dbReference type="EMBL" id="FNZZ01000004">
    <property type="protein sequence ID" value="SEL54466.1"/>
    <property type="molecule type" value="Genomic_DNA"/>
</dbReference>
<evidence type="ECO:0000313" key="3">
    <source>
        <dbReference type="Proteomes" id="UP000199214"/>
    </source>
</evidence>
<sequence>MTIWKRATLAAALMLTAQASPAALEGDFCTRLAANAGIERPVPPAPGPTEWTVNALNFGQRFLFSGAVATGVGVTPAEPATAEEYRRMEDICMPEDKGATCNLVGPLNFKFIWKGKKVITPMQPGERATIVVAGTRTTCRSAAVVGASPTA</sequence>